<organism evidence="2 3">
    <name type="scientific">Patella caerulea</name>
    <name type="common">Rayed Mediterranean limpet</name>
    <dbReference type="NCBI Taxonomy" id="87958"/>
    <lineage>
        <taxon>Eukaryota</taxon>
        <taxon>Metazoa</taxon>
        <taxon>Spiralia</taxon>
        <taxon>Lophotrochozoa</taxon>
        <taxon>Mollusca</taxon>
        <taxon>Gastropoda</taxon>
        <taxon>Patellogastropoda</taxon>
        <taxon>Patelloidea</taxon>
        <taxon>Patellidae</taxon>
        <taxon>Patella</taxon>
    </lineage>
</organism>
<dbReference type="InterPro" id="IPR043502">
    <property type="entry name" value="DNA/RNA_pol_sf"/>
</dbReference>
<gene>
    <name evidence="2" type="ORF">SNE40_011394</name>
</gene>
<sequence>MFEEGNPVDCIFFDFKKALEMVSHGRLFAQVEMYGISGNVLTWVRNYLSNHTQIAINGRLYQPTAVPQGSIIGPILFPIIINDLHALAANFVKLFTDDTKLFGDASSQVRHPTRHPDIQQDIQTFADWTTKWCMKFHPDKCKVMRLGTGHHQYECTMNTQ</sequence>
<comment type="caution">
    <text evidence="2">The sequence shown here is derived from an EMBL/GenBank/DDBJ whole genome shotgun (WGS) entry which is preliminary data.</text>
</comment>
<dbReference type="PANTHER" id="PTHR33332">
    <property type="entry name" value="REVERSE TRANSCRIPTASE DOMAIN-CONTAINING PROTEIN"/>
    <property type="match status" value="1"/>
</dbReference>
<dbReference type="AlphaFoldDB" id="A0AAN8JNG3"/>
<name>A0AAN8JNG3_PATCE</name>
<accession>A0AAN8JNG3</accession>
<dbReference type="EMBL" id="JAZGQO010000008">
    <property type="protein sequence ID" value="KAK6178914.1"/>
    <property type="molecule type" value="Genomic_DNA"/>
</dbReference>
<reference evidence="2 3" key="1">
    <citation type="submission" date="2024-01" db="EMBL/GenBank/DDBJ databases">
        <title>The genome of the rayed Mediterranean limpet Patella caerulea (Linnaeus, 1758).</title>
        <authorList>
            <person name="Anh-Thu Weber A."/>
            <person name="Halstead-Nussloch G."/>
        </authorList>
    </citation>
    <scope>NUCLEOTIDE SEQUENCE [LARGE SCALE GENOMIC DNA]</scope>
    <source>
        <strain evidence="2">AATW-2023a</strain>
        <tissue evidence="2">Whole specimen</tissue>
    </source>
</reference>
<evidence type="ECO:0000313" key="3">
    <source>
        <dbReference type="Proteomes" id="UP001347796"/>
    </source>
</evidence>
<feature type="domain" description="Reverse transcriptase" evidence="1">
    <location>
        <begin position="1"/>
        <end position="160"/>
    </location>
</feature>
<keyword evidence="3" id="KW-1185">Reference proteome</keyword>
<dbReference type="InterPro" id="IPR000477">
    <property type="entry name" value="RT_dom"/>
</dbReference>
<dbReference type="SUPFAM" id="SSF56672">
    <property type="entry name" value="DNA/RNA polymerases"/>
    <property type="match status" value="1"/>
</dbReference>
<evidence type="ECO:0000313" key="2">
    <source>
        <dbReference type="EMBL" id="KAK6178914.1"/>
    </source>
</evidence>
<dbReference type="PROSITE" id="PS50878">
    <property type="entry name" value="RT_POL"/>
    <property type="match status" value="1"/>
</dbReference>
<dbReference type="Pfam" id="PF00078">
    <property type="entry name" value="RVT_1"/>
    <property type="match status" value="1"/>
</dbReference>
<dbReference type="Proteomes" id="UP001347796">
    <property type="component" value="Unassembled WGS sequence"/>
</dbReference>
<proteinExistence type="predicted"/>
<evidence type="ECO:0000259" key="1">
    <source>
        <dbReference type="PROSITE" id="PS50878"/>
    </source>
</evidence>
<protein>
    <recommendedName>
        <fullName evidence="1">Reverse transcriptase domain-containing protein</fullName>
    </recommendedName>
</protein>